<keyword evidence="2" id="KW-0378">Hydrolase</keyword>
<proteinExistence type="predicted"/>
<dbReference type="AlphaFoldDB" id="X6MQL5"/>
<protein>
    <submittedName>
        <fullName evidence="2">Methionine aminopeptidase, type II</fullName>
    </submittedName>
</protein>
<feature type="compositionally biased region" description="Polar residues" evidence="1">
    <location>
        <begin position="182"/>
        <end position="192"/>
    </location>
</feature>
<evidence type="ECO:0000313" key="2">
    <source>
        <dbReference type="EMBL" id="ETO16298.1"/>
    </source>
</evidence>
<feature type="compositionally biased region" description="Polar residues" evidence="1">
    <location>
        <begin position="125"/>
        <end position="138"/>
    </location>
</feature>
<feature type="compositionally biased region" description="Polar residues" evidence="1">
    <location>
        <begin position="35"/>
        <end position="48"/>
    </location>
</feature>
<reference evidence="2 3" key="1">
    <citation type="journal article" date="2013" name="Curr. Biol.">
        <title>The Genome of the Foraminiferan Reticulomyxa filosa.</title>
        <authorList>
            <person name="Glockner G."/>
            <person name="Hulsmann N."/>
            <person name="Schleicher M."/>
            <person name="Noegel A.A."/>
            <person name="Eichinger L."/>
            <person name="Gallinger C."/>
            <person name="Pawlowski J."/>
            <person name="Sierra R."/>
            <person name="Euteneuer U."/>
            <person name="Pillet L."/>
            <person name="Moustafa A."/>
            <person name="Platzer M."/>
            <person name="Groth M."/>
            <person name="Szafranski K."/>
            <person name="Schliwa M."/>
        </authorList>
    </citation>
    <scope>NUCLEOTIDE SEQUENCE [LARGE SCALE GENOMIC DNA]</scope>
</reference>
<organism evidence="2 3">
    <name type="scientific">Reticulomyxa filosa</name>
    <dbReference type="NCBI Taxonomy" id="46433"/>
    <lineage>
        <taxon>Eukaryota</taxon>
        <taxon>Sar</taxon>
        <taxon>Rhizaria</taxon>
        <taxon>Retaria</taxon>
        <taxon>Foraminifera</taxon>
        <taxon>Monothalamids</taxon>
        <taxon>Reticulomyxidae</taxon>
        <taxon>Reticulomyxa</taxon>
    </lineage>
</organism>
<feature type="compositionally biased region" description="Polar residues" evidence="1">
    <location>
        <begin position="71"/>
        <end position="89"/>
    </location>
</feature>
<keyword evidence="3" id="KW-1185">Reference proteome</keyword>
<name>X6MQL5_RETFI</name>
<feature type="compositionally biased region" description="Polar residues" evidence="1">
    <location>
        <begin position="246"/>
        <end position="258"/>
    </location>
</feature>
<dbReference type="GO" id="GO:0004177">
    <property type="term" value="F:aminopeptidase activity"/>
    <property type="evidence" value="ECO:0007669"/>
    <property type="project" value="UniProtKB-KW"/>
</dbReference>
<keyword evidence="2" id="KW-0645">Protease</keyword>
<feature type="compositionally biased region" description="Basic and acidic residues" evidence="1">
    <location>
        <begin position="139"/>
        <end position="154"/>
    </location>
</feature>
<dbReference type="EMBL" id="ASPP01018401">
    <property type="protein sequence ID" value="ETO16298.1"/>
    <property type="molecule type" value="Genomic_DNA"/>
</dbReference>
<dbReference type="Proteomes" id="UP000023152">
    <property type="component" value="Unassembled WGS sequence"/>
</dbReference>
<evidence type="ECO:0000256" key="1">
    <source>
        <dbReference type="SAM" id="MobiDB-lite"/>
    </source>
</evidence>
<keyword evidence="2" id="KW-0031">Aminopeptidase</keyword>
<feature type="compositionally biased region" description="Basic and acidic residues" evidence="1">
    <location>
        <begin position="165"/>
        <end position="181"/>
    </location>
</feature>
<comment type="caution">
    <text evidence="2">The sequence shown here is derived from an EMBL/GenBank/DDBJ whole genome shotgun (WGS) entry which is preliminary data.</text>
</comment>
<evidence type="ECO:0000313" key="3">
    <source>
        <dbReference type="Proteomes" id="UP000023152"/>
    </source>
</evidence>
<gene>
    <name evidence="2" type="ORF">RFI_21054</name>
</gene>
<sequence length="322" mass="35344">MSPRYEYRAVGENKFSDMAALDLASNNKEAVKNVQAIQTSSPRQNGKSVTAIEIANSKEEEEEEEEKNANRAKTQSVKTKQNNQLPNQSKNTLKKQNETKKTQTKTQNQNQNQSNNNNKNKTQVKSDNGNNLLQPTTSPRRESRDNVRAKKTRSDSISYQFDDEDIRKIEKGEEERKEDSNGGKSITNANGNSIPPPSSSSSSSSSSSGSQVPTTLELDLKASAYQSASLTTVAVSKLDSADSGHLSPTQAIPTSPTKARKVSNVSAFTNAQIMGSFGKEIDLLEDVKLPGYAVAIPRVLIELKKRLNQCDGFQKSFFCLFA</sequence>
<feature type="region of interest" description="Disordered" evidence="1">
    <location>
        <begin position="34"/>
        <end position="214"/>
    </location>
</feature>
<feature type="compositionally biased region" description="Low complexity" evidence="1">
    <location>
        <begin position="199"/>
        <end position="210"/>
    </location>
</feature>
<accession>X6MQL5</accession>
<feature type="compositionally biased region" description="Low complexity" evidence="1">
    <location>
        <begin position="104"/>
        <end position="123"/>
    </location>
</feature>
<feature type="region of interest" description="Disordered" evidence="1">
    <location>
        <begin position="239"/>
        <end position="258"/>
    </location>
</feature>